<evidence type="ECO:0000313" key="2">
    <source>
        <dbReference type="Proteomes" id="UP000199663"/>
    </source>
</evidence>
<keyword evidence="2" id="KW-1185">Reference proteome</keyword>
<accession>A0A1H3TQI0</accession>
<sequence length="242" mass="26845">MSQNKLIPDLNCDLGEGMGNDALLMPFLGSCSIACGGHVGNGENMLQSLLLAKELGVKVGAHPSFPDKINFGRVLIQIEEEELYQSLLDQIKEFKFICDGLKMKMYHIKAHGALYNHAAKDPKTAALIVRLIKDNFPDSYLYCPPKSEIFARAVKENLNIKVELFADRTYQEDFSLLPRSLPNALLTNPKEVLNQVKNIVNLGKVRSNTGKFIPAQGDTLCIHGDNPNALEILKSITEEFDS</sequence>
<dbReference type="CDD" id="cd10801">
    <property type="entry name" value="LamB_YcsF_like_1"/>
    <property type="match status" value="1"/>
</dbReference>
<dbReference type="InterPro" id="IPR005501">
    <property type="entry name" value="LamB/YcsF/PxpA-like"/>
</dbReference>
<dbReference type="Gene3D" id="3.20.20.370">
    <property type="entry name" value="Glycoside hydrolase/deacetylase"/>
    <property type="match status" value="1"/>
</dbReference>
<proteinExistence type="predicted"/>
<dbReference type="SUPFAM" id="SSF88713">
    <property type="entry name" value="Glycoside hydrolase/deacetylase"/>
    <property type="match status" value="1"/>
</dbReference>
<protein>
    <submittedName>
        <fullName evidence="1">UPF0271 protein</fullName>
    </submittedName>
</protein>
<comment type="caution">
    <text evidence="1">The sequence shown here is derived from an EMBL/GenBank/DDBJ whole genome shotgun (WGS) entry which is preliminary data.</text>
</comment>
<organism evidence="1 2">
    <name type="scientific">Rhodonellum ikkaensis</name>
    <dbReference type="NCBI Taxonomy" id="336829"/>
    <lineage>
        <taxon>Bacteria</taxon>
        <taxon>Pseudomonadati</taxon>
        <taxon>Bacteroidota</taxon>
        <taxon>Cytophagia</taxon>
        <taxon>Cytophagales</taxon>
        <taxon>Cytophagaceae</taxon>
        <taxon>Rhodonellum</taxon>
    </lineage>
</organism>
<evidence type="ECO:0000313" key="1">
    <source>
        <dbReference type="EMBL" id="SDZ52553.1"/>
    </source>
</evidence>
<reference evidence="1 2" key="1">
    <citation type="submission" date="2016-10" db="EMBL/GenBank/DDBJ databases">
        <authorList>
            <person name="Varghese N."/>
            <person name="Submissions S."/>
        </authorList>
    </citation>
    <scope>NUCLEOTIDE SEQUENCE [LARGE SCALE GENOMIC DNA]</scope>
    <source>
        <strain evidence="1 2">DSM 17997</strain>
    </source>
</reference>
<dbReference type="Pfam" id="PF03746">
    <property type="entry name" value="LamB_YcsF"/>
    <property type="match status" value="1"/>
</dbReference>
<dbReference type="PANTHER" id="PTHR30292:SF0">
    <property type="entry name" value="5-OXOPROLINASE SUBUNIT A"/>
    <property type="match status" value="1"/>
</dbReference>
<dbReference type="EMBL" id="FNQC01000020">
    <property type="protein sequence ID" value="SDZ52553.1"/>
    <property type="molecule type" value="Genomic_DNA"/>
</dbReference>
<gene>
    <name evidence="1" type="ORF">SAMN05444412_12035</name>
</gene>
<name>A0A1H3TQI0_9BACT</name>
<dbReference type="InterPro" id="IPR011330">
    <property type="entry name" value="Glyco_hydro/deAcase_b/a-brl"/>
</dbReference>
<dbReference type="Proteomes" id="UP000199663">
    <property type="component" value="Unassembled WGS sequence"/>
</dbReference>
<dbReference type="RefSeq" id="WP_019600202.1">
    <property type="nucleotide sequence ID" value="NZ_FNQC01000020.1"/>
</dbReference>
<dbReference type="PANTHER" id="PTHR30292">
    <property type="entry name" value="UNCHARACTERIZED PROTEIN YBGL-RELATED"/>
    <property type="match status" value="1"/>
</dbReference>